<accession>A0A1A9V4M8</accession>
<proteinExistence type="predicted"/>
<reference evidence="1" key="1">
    <citation type="submission" date="2020-05" db="UniProtKB">
        <authorList>
            <consortium name="EnsemblMetazoa"/>
        </authorList>
    </citation>
    <scope>IDENTIFICATION</scope>
    <source>
        <strain evidence="1">TTRI</strain>
    </source>
</reference>
<dbReference type="VEuPathDB" id="VectorBase:GAUT025774"/>
<dbReference type="EnsemblMetazoa" id="GAUT025774-RA">
    <property type="protein sequence ID" value="GAUT025774-PA"/>
    <property type="gene ID" value="GAUT025774"/>
</dbReference>
<organism evidence="1 2">
    <name type="scientific">Glossina austeni</name>
    <name type="common">Savannah tsetse fly</name>
    <dbReference type="NCBI Taxonomy" id="7395"/>
    <lineage>
        <taxon>Eukaryota</taxon>
        <taxon>Metazoa</taxon>
        <taxon>Ecdysozoa</taxon>
        <taxon>Arthropoda</taxon>
        <taxon>Hexapoda</taxon>
        <taxon>Insecta</taxon>
        <taxon>Pterygota</taxon>
        <taxon>Neoptera</taxon>
        <taxon>Endopterygota</taxon>
        <taxon>Diptera</taxon>
        <taxon>Brachycera</taxon>
        <taxon>Muscomorpha</taxon>
        <taxon>Hippoboscoidea</taxon>
        <taxon>Glossinidae</taxon>
        <taxon>Glossina</taxon>
    </lineage>
</organism>
<dbReference type="AlphaFoldDB" id="A0A1A9V4M8"/>
<name>A0A1A9V4M8_GLOAU</name>
<evidence type="ECO:0000313" key="2">
    <source>
        <dbReference type="Proteomes" id="UP000078200"/>
    </source>
</evidence>
<protein>
    <submittedName>
        <fullName evidence="1">Uncharacterized protein</fullName>
    </submittedName>
</protein>
<evidence type="ECO:0000313" key="1">
    <source>
        <dbReference type="EnsemblMetazoa" id="GAUT025774-PA"/>
    </source>
</evidence>
<keyword evidence="2" id="KW-1185">Reference proteome</keyword>
<sequence length="169" mass="19115">MYKSNARSCFEVNNDAEVTTPSILFNTDHCVSVMTFDERNVKSISLAEKWAAKQPRDIRNSTVPKGTPRMGDLRCYFRDCIVVLQKCMCCIVVFTVMATFYTSDVDLERICKIDAGIDDTNEDDDGFDIKRDDGSVSSKDFCSRQVKEVVRVLVVFSLFSEVTNALCNE</sequence>
<dbReference type="Proteomes" id="UP000078200">
    <property type="component" value="Unassembled WGS sequence"/>
</dbReference>